<dbReference type="GO" id="GO:0051747">
    <property type="term" value="F:cytosine C-5 DNA demethylase activity"/>
    <property type="evidence" value="ECO:0007669"/>
    <property type="project" value="TreeGrafter"/>
</dbReference>
<dbReference type="GeneID" id="81400227"/>
<keyword evidence="4" id="KW-0223">Dioxygenase</keyword>
<dbReference type="SUPFAM" id="SSF51197">
    <property type="entry name" value="Clavaminate synthase-like"/>
    <property type="match status" value="1"/>
</dbReference>
<dbReference type="InterPro" id="IPR027450">
    <property type="entry name" value="AlkB-like"/>
</dbReference>
<feature type="binding site" evidence="1">
    <location>
        <position position="651"/>
    </location>
    <ligand>
        <name>2-oxoglutarate</name>
        <dbReference type="ChEBI" id="CHEBI:16810"/>
    </ligand>
</feature>
<reference evidence="4" key="2">
    <citation type="journal article" date="2023" name="IMA Fungus">
        <title>Comparative genomic study of the Penicillium genus elucidates a diverse pangenome and 15 lateral gene transfer events.</title>
        <authorList>
            <person name="Petersen C."/>
            <person name="Sorensen T."/>
            <person name="Nielsen M.R."/>
            <person name="Sondergaard T.E."/>
            <person name="Sorensen J.L."/>
            <person name="Fitzpatrick D.A."/>
            <person name="Frisvad J.C."/>
            <person name="Nielsen K.L."/>
        </authorList>
    </citation>
    <scope>NUCLEOTIDE SEQUENCE</scope>
    <source>
        <strain evidence="4">IBT 22155</strain>
    </source>
</reference>
<reference evidence="4" key="1">
    <citation type="submission" date="2022-11" db="EMBL/GenBank/DDBJ databases">
        <authorList>
            <person name="Petersen C."/>
        </authorList>
    </citation>
    <scope>NUCLEOTIDE SEQUENCE</scope>
    <source>
        <strain evidence="4">IBT 22155</strain>
    </source>
</reference>
<evidence type="ECO:0000256" key="1">
    <source>
        <dbReference type="PIRSR" id="PIRSR632852-1"/>
    </source>
</evidence>
<dbReference type="EMBL" id="JAPQKL010000001">
    <property type="protein sequence ID" value="KAJ5145774.1"/>
    <property type="molecule type" value="Genomic_DNA"/>
</dbReference>
<gene>
    <name evidence="4" type="ORF">N7515_000313</name>
    <name evidence="5" type="ORF">N7515_000338</name>
</gene>
<keyword evidence="6" id="KW-1185">Reference proteome</keyword>
<name>A0A9W9L9T0_9EURO</name>
<organism evidence="4 6">
    <name type="scientific">Penicillium bovifimosum</name>
    <dbReference type="NCBI Taxonomy" id="126998"/>
    <lineage>
        <taxon>Eukaryota</taxon>
        <taxon>Fungi</taxon>
        <taxon>Dikarya</taxon>
        <taxon>Ascomycota</taxon>
        <taxon>Pezizomycotina</taxon>
        <taxon>Eurotiomycetes</taxon>
        <taxon>Eurotiomycetidae</taxon>
        <taxon>Eurotiales</taxon>
        <taxon>Aspergillaceae</taxon>
        <taxon>Penicillium</taxon>
    </lineage>
</organism>
<dbReference type="GO" id="GO:0008198">
    <property type="term" value="F:ferrous iron binding"/>
    <property type="evidence" value="ECO:0007669"/>
    <property type="project" value="TreeGrafter"/>
</dbReference>
<dbReference type="PROSITE" id="PS51471">
    <property type="entry name" value="FE2OG_OXY"/>
    <property type="match status" value="1"/>
</dbReference>
<dbReference type="AlphaFoldDB" id="A0A9W9L9T0"/>
<evidence type="ECO:0000313" key="4">
    <source>
        <dbReference type="EMBL" id="KAJ5145749.1"/>
    </source>
</evidence>
<dbReference type="EMBL" id="JAPQKL010000001">
    <property type="protein sequence ID" value="KAJ5145749.1"/>
    <property type="molecule type" value="Genomic_DNA"/>
</dbReference>
<feature type="domain" description="Fe2OG dioxygenase" evidence="3">
    <location>
        <begin position="507"/>
        <end position="669"/>
    </location>
</feature>
<dbReference type="InterPro" id="IPR032852">
    <property type="entry name" value="ALKBH2"/>
</dbReference>
<feature type="binding site" evidence="1">
    <location>
        <position position="525"/>
    </location>
    <ligand>
        <name>2-oxoglutarate</name>
        <dbReference type="ChEBI" id="CHEBI:16810"/>
    </ligand>
</feature>
<comment type="caution">
    <text evidence="4">The sequence shown here is derived from an EMBL/GenBank/DDBJ whole genome shotgun (WGS) entry which is preliminary data.</text>
</comment>
<dbReference type="Pfam" id="PF13532">
    <property type="entry name" value="2OG-FeII_Oxy_2"/>
    <property type="match status" value="1"/>
</dbReference>
<dbReference type="Proteomes" id="UP001149079">
    <property type="component" value="Unassembled WGS sequence"/>
</dbReference>
<dbReference type="InterPro" id="IPR005123">
    <property type="entry name" value="Oxoglu/Fe-dep_dioxygenase_dom"/>
</dbReference>
<proteinExistence type="predicted"/>
<dbReference type="GO" id="GO:0006307">
    <property type="term" value="P:DNA alkylation repair"/>
    <property type="evidence" value="ECO:0007669"/>
    <property type="project" value="TreeGrafter"/>
</dbReference>
<dbReference type="RefSeq" id="XP_056526223.1">
    <property type="nucleotide sequence ID" value="XM_056661057.1"/>
</dbReference>
<dbReference type="PANTHER" id="PTHR31573">
    <property type="entry name" value="ALPHA-KETOGLUTARATE-DEPENDENT DIOXYGENASE ALKB HOMOLOG 2"/>
    <property type="match status" value="1"/>
</dbReference>
<keyword evidence="4" id="KW-0560">Oxidoreductase</keyword>
<evidence type="ECO:0000313" key="5">
    <source>
        <dbReference type="EMBL" id="KAJ5145774.1"/>
    </source>
</evidence>
<dbReference type="Gene3D" id="2.60.120.590">
    <property type="entry name" value="Alpha-ketoglutarate-dependent dioxygenase AlkB-like"/>
    <property type="match status" value="1"/>
</dbReference>
<evidence type="ECO:0000256" key="2">
    <source>
        <dbReference type="SAM" id="MobiDB-lite"/>
    </source>
</evidence>
<evidence type="ECO:0000313" key="6">
    <source>
        <dbReference type="Proteomes" id="UP001149079"/>
    </source>
</evidence>
<dbReference type="GO" id="GO:0035516">
    <property type="term" value="F:broad specificity oxidative DNA demethylase activity"/>
    <property type="evidence" value="ECO:0007669"/>
    <property type="project" value="TreeGrafter"/>
</dbReference>
<dbReference type="PANTHER" id="PTHR31573:SF4">
    <property type="entry name" value="FE2OG DIOXYGENASE DOMAIN-CONTAINING PROTEIN"/>
    <property type="match status" value="1"/>
</dbReference>
<evidence type="ECO:0000259" key="3">
    <source>
        <dbReference type="PROSITE" id="PS51471"/>
    </source>
</evidence>
<protein>
    <submittedName>
        <fullName evidence="4">Oxoglutarate/iron-dependent dioxygenase</fullName>
    </submittedName>
</protein>
<dbReference type="OrthoDB" id="2163491at2759"/>
<accession>A0A9W9L9T0</accession>
<feature type="region of interest" description="Disordered" evidence="2">
    <location>
        <begin position="1"/>
        <end position="37"/>
    </location>
</feature>
<dbReference type="InterPro" id="IPR037151">
    <property type="entry name" value="AlkB-like_sf"/>
</dbReference>
<sequence>MAPRPTASRSHVAGQVVRSGRVTKGKSEKAPANKVPSDQIKVVSTDQVLEQVHGEPPAWAENRQQLCDAIPWFHCTQGAMYHSEGFCWGFLIDADGGTRTYIDEEIIITRIGGCCTKDSEGNLALQKNQEADSTLARSIIASLKSKLPVGLIIGSKHKILNRDLPHRYNVMAWFRVTNVWFERIGTNHGAKVRFEKLDLAEKSWWAAKGSAPPMPLELRDFDTKPQTLKCEGCSKVSIRVYEDGWMCLQPECDRFWKIGNVSSPPELTFNPAFLSFRSRPDDEILPNCSLVPDHLSTLDEDATDISTSRGAWKGIVCPECHKCIRRTLWRGWKCSDDSTGTQTGGNVCSFERLMTMNPISRQVLLDDSEQPSMRREMVFDRKFMIPEIDDVSLSPYRKLTYKLDGVGFITHFVANAEINSRPNGPDDLFIGLQREDLGLKRFPLSSSLVAGTLTAHFAVNHGSPYKYVVSVLSKAFGEAPEVILRALGRLSWATEQAVISAGDMYMPPNELLTLGYFEGMKIGYHDDGESSLGPTIATLSLGAKSTMWIRMKYKHFNGHTRRVDAGDGKAVSGSVLQEDPVLKGCRLEDERRALKERFEAGEISQDEYDNSRQTLFATQKGKQAPPAIKLELHHGDLVVMHGENLQRYYEHSVVPENKLRFALTARYVKPDHVDAAEIEKGNFTLTPDQIYDGK</sequence>